<evidence type="ECO:0000313" key="2">
    <source>
        <dbReference type="EMBL" id="EED16339.1"/>
    </source>
</evidence>
<gene>
    <name evidence="2" type="ORF">TSTA_014300</name>
</gene>
<dbReference type="EMBL" id="EQ962656">
    <property type="protein sequence ID" value="EED16339.1"/>
    <property type="molecule type" value="Genomic_DNA"/>
</dbReference>
<dbReference type="InParanoid" id="B8MGV8"/>
<dbReference type="RefSeq" id="XP_002483573.1">
    <property type="nucleotide sequence ID" value="XM_002483528.1"/>
</dbReference>
<dbReference type="Proteomes" id="UP000001745">
    <property type="component" value="Unassembled WGS sequence"/>
</dbReference>
<reference evidence="3" key="1">
    <citation type="journal article" date="2015" name="Genome Announc.">
        <title>Genome sequence of the AIDS-associated pathogen Penicillium marneffei (ATCC18224) and its near taxonomic relative Talaromyces stipitatus (ATCC10500).</title>
        <authorList>
            <person name="Nierman W.C."/>
            <person name="Fedorova-Abrams N.D."/>
            <person name="Andrianopoulos A."/>
        </authorList>
    </citation>
    <scope>NUCLEOTIDE SEQUENCE [LARGE SCALE GENOMIC DNA]</scope>
    <source>
        <strain evidence="3">ATCC 10500 / CBS 375.48 / QM 6759 / NRRL 1006</strain>
    </source>
</reference>
<feature type="compositionally biased region" description="Polar residues" evidence="1">
    <location>
        <begin position="34"/>
        <end position="91"/>
    </location>
</feature>
<proteinExistence type="predicted"/>
<evidence type="ECO:0000256" key="1">
    <source>
        <dbReference type="SAM" id="MobiDB-lite"/>
    </source>
</evidence>
<evidence type="ECO:0000313" key="3">
    <source>
        <dbReference type="Proteomes" id="UP000001745"/>
    </source>
</evidence>
<feature type="region of interest" description="Disordered" evidence="1">
    <location>
        <begin position="31"/>
        <end position="120"/>
    </location>
</feature>
<dbReference type="VEuPathDB" id="FungiDB:TSTA_014300"/>
<feature type="compositionally biased region" description="Basic and acidic residues" evidence="1">
    <location>
        <begin position="93"/>
        <end position="120"/>
    </location>
</feature>
<dbReference type="HOGENOM" id="CLU_2051232_0_0_1"/>
<dbReference type="AlphaFoldDB" id="B8MGV8"/>
<protein>
    <submittedName>
        <fullName evidence="2">Uncharacterized protein</fullName>
    </submittedName>
</protein>
<accession>B8MGV8</accession>
<keyword evidence="3" id="KW-1185">Reference proteome</keyword>
<dbReference type="GeneID" id="8107813"/>
<organism evidence="2 3">
    <name type="scientific">Talaromyces stipitatus (strain ATCC 10500 / CBS 375.48 / QM 6759 / NRRL 1006)</name>
    <name type="common">Penicillium stipitatum</name>
    <dbReference type="NCBI Taxonomy" id="441959"/>
    <lineage>
        <taxon>Eukaryota</taxon>
        <taxon>Fungi</taxon>
        <taxon>Dikarya</taxon>
        <taxon>Ascomycota</taxon>
        <taxon>Pezizomycotina</taxon>
        <taxon>Eurotiomycetes</taxon>
        <taxon>Eurotiomycetidae</taxon>
        <taxon>Eurotiales</taxon>
        <taxon>Trichocomaceae</taxon>
        <taxon>Talaromyces</taxon>
        <taxon>Talaromyces sect. Talaromyces</taxon>
    </lineage>
</organism>
<name>B8MGV8_TALSN</name>
<sequence>MASNDRESTVVPGAEVIRLLEEIKKLLKTRNHQLESSSVPALEQPSSALNKAVETSVSQDQSTTSGAQPSGNDNSTQSSIDILGLKNSSRPNGPDRTKYYEIHPDSRGAKADRGTELELL</sequence>